<proteinExistence type="predicted"/>
<keyword evidence="4" id="KW-0378">Hydrolase</keyword>
<dbReference type="SUPFAM" id="SSF56601">
    <property type="entry name" value="beta-lactamase/transpeptidase-like"/>
    <property type="match status" value="1"/>
</dbReference>
<accession>A0AAJ3NC05</accession>
<dbReference type="InterPro" id="IPR001466">
    <property type="entry name" value="Beta-lactam-related"/>
</dbReference>
<dbReference type="PANTHER" id="PTHR46825">
    <property type="entry name" value="D-ALANYL-D-ALANINE-CARBOXYPEPTIDASE/ENDOPEPTIDASE AMPH"/>
    <property type="match status" value="1"/>
</dbReference>
<evidence type="ECO:0000313" key="4">
    <source>
        <dbReference type="EMBL" id="OPB75211.1"/>
    </source>
</evidence>
<dbReference type="Pfam" id="PF00144">
    <property type="entry name" value="Beta-lactamase"/>
    <property type="match status" value="1"/>
</dbReference>
<evidence type="ECO:0000259" key="3">
    <source>
        <dbReference type="Pfam" id="PF00144"/>
    </source>
</evidence>
<dbReference type="Gene3D" id="3.40.710.10">
    <property type="entry name" value="DD-peptidase/beta-lactamase superfamily"/>
    <property type="match status" value="1"/>
</dbReference>
<dbReference type="EMBL" id="MAIC01000014">
    <property type="protein sequence ID" value="OPB75211.1"/>
    <property type="molecule type" value="Genomic_DNA"/>
</dbReference>
<dbReference type="AlphaFoldDB" id="A0AAJ3NC05"/>
<name>A0AAJ3NC05_9FLAO</name>
<sequence>MKKVIILFIAVSSFVYGQKEKKLDSLFTSSFAAKEFNGNVLIAEKGKVVYEKSFGLANEKTKQKLDKNTVFELASVSKQFTAMGIVQLEKEGKLSYNDALTKYFPELGFYKPITIDNLLHHTSGLPDYMGLFNKSWDKKKFATNEDIVEMLAKYKPELLFTPGDKYEYSNTGYALLGLIIEKVSKQSYGDYLSKKIFKPLGMTNTRVYRSRYKPEKISNYALGYVTDSLGNKKLLDDLGKEYYTYYLDGIVGDGMVNSTTGDLLKWDRALYGDKLVNQKDKDLIFSSIVTKDNKDNHYGYGWQVNTSKTGGKIISHSGSWAGYITYIARDVDSDKTIILLENNNSDKVSLSLVKKVRNILYDIKPAKVDLATLQKYAGKYTKANGKTFEVFFENNKLFVPLNPQVKLELEVISTTKFKVVDFTPDVFYEFSILEDGSVKCNMSQPAHNMNEVGTKKI</sequence>
<dbReference type="RefSeq" id="WP_078403595.1">
    <property type="nucleotide sequence ID" value="NZ_CP016377.1"/>
</dbReference>
<dbReference type="GO" id="GO:0016020">
    <property type="term" value="C:membrane"/>
    <property type="evidence" value="ECO:0007669"/>
    <property type="project" value="UniProtKB-SubCell"/>
</dbReference>
<dbReference type="GO" id="GO:0016787">
    <property type="term" value="F:hydrolase activity"/>
    <property type="evidence" value="ECO:0007669"/>
    <property type="project" value="UniProtKB-KW"/>
</dbReference>
<evidence type="ECO:0000313" key="5">
    <source>
        <dbReference type="Proteomes" id="UP000190816"/>
    </source>
</evidence>
<comment type="subcellular location">
    <subcellularLocation>
        <location evidence="1">Membrane</location>
    </subcellularLocation>
</comment>
<dbReference type="InterPro" id="IPR012338">
    <property type="entry name" value="Beta-lactam/transpept-like"/>
</dbReference>
<dbReference type="Proteomes" id="UP000190816">
    <property type="component" value="Unassembled WGS sequence"/>
</dbReference>
<comment type="caution">
    <text evidence="4">The sequence shown here is derived from an EMBL/GenBank/DDBJ whole genome shotgun (WGS) entry which is preliminary data.</text>
</comment>
<evidence type="ECO:0000256" key="1">
    <source>
        <dbReference type="ARBA" id="ARBA00004370"/>
    </source>
</evidence>
<dbReference type="InterPro" id="IPR050491">
    <property type="entry name" value="AmpC-like"/>
</dbReference>
<organism evidence="4 5">
    <name type="scientific">Elizabethkingia ursingii</name>
    <dbReference type="NCBI Taxonomy" id="1756150"/>
    <lineage>
        <taxon>Bacteria</taxon>
        <taxon>Pseudomonadati</taxon>
        <taxon>Bacteroidota</taxon>
        <taxon>Flavobacteriia</taxon>
        <taxon>Flavobacteriales</taxon>
        <taxon>Weeksellaceae</taxon>
        <taxon>Elizabethkingia</taxon>
    </lineage>
</organism>
<dbReference type="KEGG" id="ego:BBD34_12875"/>
<feature type="domain" description="Beta-lactamase-related" evidence="3">
    <location>
        <begin position="39"/>
        <end position="345"/>
    </location>
</feature>
<gene>
    <name evidence="4" type="ORF">BAY32_06630</name>
</gene>
<reference evidence="4 5" key="1">
    <citation type="submission" date="2016-06" db="EMBL/GenBank/DDBJ databases">
        <authorList>
            <person name="Nicholson A.C."/>
        </authorList>
    </citation>
    <scope>NUCLEOTIDE SEQUENCE [LARGE SCALE GENOMIC DNA]</scope>
    <source>
        <strain evidence="4 5">G4123</strain>
    </source>
</reference>
<evidence type="ECO:0000256" key="2">
    <source>
        <dbReference type="ARBA" id="ARBA00023136"/>
    </source>
</evidence>
<keyword evidence="2" id="KW-0472">Membrane</keyword>
<protein>
    <submittedName>
        <fullName evidence="4">Serine hydrolase</fullName>
    </submittedName>
</protein>
<dbReference type="PANTHER" id="PTHR46825:SF11">
    <property type="entry name" value="PENICILLIN-BINDING PROTEIN 4"/>
    <property type="match status" value="1"/>
</dbReference>